<dbReference type="SUPFAM" id="SSF51735">
    <property type="entry name" value="NAD(P)-binding Rossmann-fold domains"/>
    <property type="match status" value="1"/>
</dbReference>
<keyword evidence="16" id="KW-1185">Reference proteome</keyword>
<dbReference type="GO" id="GO:0003979">
    <property type="term" value="F:UDP-glucose 6-dehydrogenase activity"/>
    <property type="evidence" value="ECO:0007669"/>
    <property type="project" value="UniProtKB-EC"/>
</dbReference>
<evidence type="ECO:0000256" key="6">
    <source>
        <dbReference type="ARBA" id="ARBA00047473"/>
    </source>
</evidence>
<reference evidence="13" key="1">
    <citation type="journal article" date="2014" name="Int. J. Syst. Evol. Microbiol.">
        <title>Complete genome of a new Firmicutes species belonging to the dominant human colonic microbiota ('Ruminococcus bicirculans') reveals two chromosomes and a selective capacity to utilize plant glucans.</title>
        <authorList>
            <consortium name="NISC Comparative Sequencing Program"/>
            <person name="Wegmann U."/>
            <person name="Louis P."/>
            <person name="Goesmann A."/>
            <person name="Henrissat B."/>
            <person name="Duncan S.H."/>
            <person name="Flint H.J."/>
        </authorList>
    </citation>
    <scope>NUCLEOTIDE SEQUENCE</scope>
    <source>
        <strain evidence="13">JCM 10664</strain>
    </source>
</reference>
<dbReference type="InterPro" id="IPR036220">
    <property type="entry name" value="UDP-Glc/GDP-Man_DH_C_sf"/>
</dbReference>
<dbReference type="InterPro" id="IPR028357">
    <property type="entry name" value="UDPglc_DH_bac"/>
</dbReference>
<comment type="pathway">
    <text evidence="1">Nucleotide-sugar biosynthesis; UDP-alpha-D-glucuronate biosynthesis; UDP-alpha-D-glucuronate from UDP-alpha-D-glucose: step 1/1.</text>
</comment>
<evidence type="ECO:0000256" key="8">
    <source>
        <dbReference type="PIRSR" id="PIRSR500134-1"/>
    </source>
</evidence>
<feature type="active site" description="Nucleophile" evidence="8">
    <location>
        <position position="260"/>
    </location>
</feature>
<feature type="binding site" evidence="9">
    <location>
        <begin position="152"/>
        <end position="155"/>
    </location>
    <ligand>
        <name>substrate</name>
    </ligand>
</feature>
<dbReference type="PANTHER" id="PTHR43750:SF3">
    <property type="entry name" value="UDP-GLUCOSE 6-DEHYDROGENASE TUAD"/>
    <property type="match status" value="1"/>
</dbReference>
<dbReference type="GO" id="GO:0051287">
    <property type="term" value="F:NAD binding"/>
    <property type="evidence" value="ECO:0007669"/>
    <property type="project" value="InterPro"/>
</dbReference>
<protein>
    <recommendedName>
        <fullName evidence="3 7">UDP-glucose 6-dehydrogenase</fullName>
        <ecNumber evidence="3 7">1.1.1.22</ecNumber>
    </recommendedName>
</protein>
<reference evidence="14 15" key="2">
    <citation type="journal article" date="2014" name="Int. J. Syst. Evol. Microbiol.">
        <title>Complete genome sequence of Corynebacterium casei LMG S-19264T (=DSM 44701T), isolated from a smear-ripened cheese.</title>
        <authorList>
            <consortium name="US DOE Joint Genome Institute (JGI-PGF)"/>
            <person name="Walter F."/>
            <person name="Albersmeier A."/>
            <person name="Kalinowski J."/>
            <person name="Ruckert C."/>
        </authorList>
    </citation>
    <scope>NUCLEOTIDE SEQUENCE [LARGE SCALE GENOMIC DNA]</scope>
    <source>
        <strain evidence="14 15">CGMCC 4.7206</strain>
    </source>
</reference>
<feature type="domain" description="UDP-glucose/GDP-mannose dehydrogenase C-terminal" evidence="12">
    <location>
        <begin position="313"/>
        <end position="410"/>
    </location>
</feature>
<dbReference type="Proteomes" id="UP001500220">
    <property type="component" value="Unassembled WGS sequence"/>
</dbReference>
<dbReference type="EMBL" id="BAAAHC010000015">
    <property type="protein sequence ID" value="GAA0532722.1"/>
    <property type="molecule type" value="Genomic_DNA"/>
</dbReference>
<dbReference type="EC" id="1.1.1.22" evidence="3 7"/>
<dbReference type="PIRSF" id="PIRSF500134">
    <property type="entry name" value="UDPglc_DH_bac"/>
    <property type="match status" value="1"/>
</dbReference>
<dbReference type="InterPro" id="IPR014027">
    <property type="entry name" value="UDP-Glc/GDP-Man_DH_C"/>
</dbReference>
<dbReference type="Gene3D" id="3.40.50.720">
    <property type="entry name" value="NAD(P)-binding Rossmann-like Domain"/>
    <property type="match status" value="2"/>
</dbReference>
<dbReference type="AlphaFoldDB" id="A0A917JPP2"/>
<feature type="binding site" evidence="10">
    <location>
        <position position="126"/>
    </location>
    <ligand>
        <name>NAD(+)</name>
        <dbReference type="ChEBI" id="CHEBI:57540"/>
    </ligand>
</feature>
<evidence type="ECO:0000256" key="4">
    <source>
        <dbReference type="ARBA" id="ARBA00023002"/>
    </source>
</evidence>
<evidence type="ECO:0000313" key="16">
    <source>
        <dbReference type="Proteomes" id="UP001500220"/>
    </source>
</evidence>
<evidence type="ECO:0000313" key="14">
    <source>
        <dbReference type="EMBL" id="GGI80631.1"/>
    </source>
</evidence>
<dbReference type="InterPro" id="IPR001732">
    <property type="entry name" value="UDP-Glc/GDP-Man_DH_N"/>
</dbReference>
<dbReference type="SMART" id="SM00984">
    <property type="entry name" value="UDPG_MGDP_dh_C"/>
    <property type="match status" value="1"/>
</dbReference>
<evidence type="ECO:0000256" key="9">
    <source>
        <dbReference type="PIRSR" id="PIRSR500134-2"/>
    </source>
</evidence>
<dbReference type="PANTHER" id="PTHR43750">
    <property type="entry name" value="UDP-GLUCOSE 6-DEHYDROGENASE TUAD"/>
    <property type="match status" value="1"/>
</dbReference>
<organism evidence="14 15">
    <name type="scientific">Saccharopolyspora thermophila</name>
    <dbReference type="NCBI Taxonomy" id="89367"/>
    <lineage>
        <taxon>Bacteria</taxon>
        <taxon>Bacillati</taxon>
        <taxon>Actinomycetota</taxon>
        <taxon>Actinomycetes</taxon>
        <taxon>Pseudonocardiales</taxon>
        <taxon>Pseudonocardiaceae</taxon>
        <taxon>Saccharopolyspora</taxon>
    </lineage>
</organism>
<dbReference type="Pfam" id="PF00984">
    <property type="entry name" value="UDPG_MGDP_dh"/>
    <property type="match status" value="1"/>
</dbReference>
<dbReference type="GO" id="GO:0000271">
    <property type="term" value="P:polysaccharide biosynthetic process"/>
    <property type="evidence" value="ECO:0007669"/>
    <property type="project" value="InterPro"/>
</dbReference>
<feature type="binding site" evidence="10">
    <location>
        <position position="263"/>
    </location>
    <ligand>
        <name>NAD(+)</name>
        <dbReference type="ChEBI" id="CHEBI:57540"/>
    </ligand>
</feature>
<dbReference type="InterPro" id="IPR014026">
    <property type="entry name" value="UDP-Glc/GDP-Man_DH_dimer"/>
</dbReference>
<reference evidence="16" key="3">
    <citation type="journal article" date="2019" name="Int. J. Syst. Evol. Microbiol.">
        <title>The Global Catalogue of Microorganisms (GCM) 10K type strain sequencing project: providing services to taxonomists for standard genome sequencing and annotation.</title>
        <authorList>
            <consortium name="The Broad Institute Genomics Platform"/>
            <consortium name="The Broad Institute Genome Sequencing Center for Infectious Disease"/>
            <person name="Wu L."/>
            <person name="Ma J."/>
        </authorList>
    </citation>
    <scope>NUCLEOTIDE SEQUENCE [LARGE SCALE GENOMIC DNA]</scope>
    <source>
        <strain evidence="16">JCM 10664</strain>
    </source>
</reference>
<reference evidence="14" key="4">
    <citation type="submission" date="2020-09" db="EMBL/GenBank/DDBJ databases">
        <authorList>
            <person name="Sun Q."/>
            <person name="Zhou Y."/>
        </authorList>
    </citation>
    <scope>NUCLEOTIDE SEQUENCE</scope>
    <source>
        <strain evidence="14">CGMCC 4.7206</strain>
    </source>
</reference>
<evidence type="ECO:0000256" key="11">
    <source>
        <dbReference type="SAM" id="MobiDB-lite"/>
    </source>
</evidence>
<dbReference type="SUPFAM" id="SSF48179">
    <property type="entry name" value="6-phosphogluconate dehydrogenase C-terminal domain-like"/>
    <property type="match status" value="1"/>
</dbReference>
<dbReference type="InterPro" id="IPR017476">
    <property type="entry name" value="UDP-Glc/GDP-Man"/>
</dbReference>
<evidence type="ECO:0000256" key="2">
    <source>
        <dbReference type="ARBA" id="ARBA00006601"/>
    </source>
</evidence>
<feature type="binding site" evidence="9">
    <location>
        <position position="257"/>
    </location>
    <ligand>
        <name>substrate</name>
    </ligand>
</feature>
<feature type="binding site" evidence="10">
    <location>
        <position position="35"/>
    </location>
    <ligand>
        <name>NAD(+)</name>
        <dbReference type="ChEBI" id="CHEBI:57540"/>
    </ligand>
</feature>
<feature type="binding site" evidence="10">
    <location>
        <position position="327"/>
    </location>
    <ligand>
        <name>NAD(+)</name>
        <dbReference type="ChEBI" id="CHEBI:57540"/>
    </ligand>
</feature>
<proteinExistence type="inferred from homology"/>
<dbReference type="PIRSF" id="PIRSF000124">
    <property type="entry name" value="UDPglc_GDPman_dh"/>
    <property type="match status" value="1"/>
</dbReference>
<feature type="binding site" evidence="9">
    <location>
        <position position="204"/>
    </location>
    <ligand>
        <name>substrate</name>
    </ligand>
</feature>
<evidence type="ECO:0000256" key="5">
    <source>
        <dbReference type="ARBA" id="ARBA00023027"/>
    </source>
</evidence>
<feature type="region of interest" description="Disordered" evidence="11">
    <location>
        <begin position="427"/>
        <end position="448"/>
    </location>
</feature>
<dbReference type="Gene3D" id="1.20.5.100">
    <property type="entry name" value="Cytochrome c1, transmembrane anchor, C-terminal"/>
    <property type="match status" value="1"/>
</dbReference>
<gene>
    <name evidence="14" type="primary">ugd</name>
    <name evidence="13" type="ORF">GCM10009545_39050</name>
    <name evidence="14" type="ORF">GCM10011581_17430</name>
</gene>
<evidence type="ECO:0000313" key="13">
    <source>
        <dbReference type="EMBL" id="GAA0532722.1"/>
    </source>
</evidence>
<dbReference type="InterPro" id="IPR008927">
    <property type="entry name" value="6-PGluconate_DH-like_C_sf"/>
</dbReference>
<feature type="binding site" evidence="10">
    <location>
        <position position="40"/>
    </location>
    <ligand>
        <name>NAD(+)</name>
        <dbReference type="ChEBI" id="CHEBI:57540"/>
    </ligand>
</feature>
<evidence type="ECO:0000313" key="15">
    <source>
        <dbReference type="Proteomes" id="UP000597989"/>
    </source>
</evidence>
<reference evidence="13" key="5">
    <citation type="submission" date="2023-12" db="EMBL/GenBank/DDBJ databases">
        <authorList>
            <person name="Sun Q."/>
            <person name="Inoue M."/>
        </authorList>
    </citation>
    <scope>NUCLEOTIDE SEQUENCE</scope>
    <source>
        <strain evidence="13">JCM 10664</strain>
    </source>
</reference>
<evidence type="ECO:0000256" key="7">
    <source>
        <dbReference type="PIRNR" id="PIRNR000124"/>
    </source>
</evidence>
<feature type="binding site" evidence="10">
    <location>
        <position position="155"/>
    </location>
    <ligand>
        <name>NAD(+)</name>
        <dbReference type="ChEBI" id="CHEBI:57540"/>
    </ligand>
</feature>
<evidence type="ECO:0000259" key="12">
    <source>
        <dbReference type="SMART" id="SM00984"/>
    </source>
</evidence>
<dbReference type="InterPro" id="IPR036291">
    <property type="entry name" value="NAD(P)-bd_dom_sf"/>
</dbReference>
<dbReference type="RefSeq" id="WP_188986774.1">
    <property type="nucleotide sequence ID" value="NZ_BAAAHC010000015.1"/>
</dbReference>
<dbReference type="Pfam" id="PF03721">
    <property type="entry name" value="UDPG_MGDP_dh_N"/>
    <property type="match status" value="1"/>
</dbReference>
<name>A0A917JPP2_9PSEU</name>
<feature type="binding site" evidence="10">
    <location>
        <position position="91"/>
    </location>
    <ligand>
        <name>NAD(+)</name>
        <dbReference type="ChEBI" id="CHEBI:57540"/>
    </ligand>
</feature>
<accession>A0A917JPP2</accession>
<feature type="binding site" evidence="9">
    <location>
        <position position="320"/>
    </location>
    <ligand>
        <name>substrate</name>
    </ligand>
</feature>
<dbReference type="Proteomes" id="UP000597989">
    <property type="component" value="Unassembled WGS sequence"/>
</dbReference>
<keyword evidence="4 7" id="KW-0560">Oxidoreductase</keyword>
<comment type="similarity">
    <text evidence="2 7">Belongs to the UDP-glucose/GDP-mannose dehydrogenase family.</text>
</comment>
<evidence type="ECO:0000256" key="10">
    <source>
        <dbReference type="PIRSR" id="PIRSR500134-3"/>
    </source>
</evidence>
<evidence type="ECO:0000256" key="3">
    <source>
        <dbReference type="ARBA" id="ARBA00012954"/>
    </source>
</evidence>
<dbReference type="PROSITE" id="PS51257">
    <property type="entry name" value="PROKAR_LIPOPROTEIN"/>
    <property type="match status" value="1"/>
</dbReference>
<sequence length="448" mass="47557">MDVSPQRTAVIGAGYVGLTTGACLASLGHHVVCVDVDEAKIARLRQGRVDILEPDLPELVAAGLTDGHLDFTGDVTTAVRAAEVVFLCLPTPMAADGRADLSAVESVVAELGPSLPTGCVVVNKSTVPVGTAAWVRRMLDRDDLAVVSNPEFLREGSAVQDFLNPDRIVVGSDDEDAARRVADLYRPLRAPVVRTDAASAEMIKYAANCFLAVKLSYVNAIAELCEVFGADVDAVTTGMGHDPRIGRAFLRPGPGWGGPCLPKDSSALLRMADTAGVRFDLLQAAVDDNTRQGERVVRRLAEELGSLHRARIGLLGLAFKAGTNDLRGSPALRSAELLVAAGAEVTAYDPAVSLDLHHIAVVDDAYQAVKEADAVLLATEWPEFRALDWTAIAELMNGTLVFDARNHLDPAAIDEAGLTWRGIGRMVTAGSPDRRTPSTKGERSERTA</sequence>
<evidence type="ECO:0000256" key="1">
    <source>
        <dbReference type="ARBA" id="ARBA00004701"/>
    </source>
</evidence>
<feature type="binding site" evidence="9">
    <location>
        <begin position="249"/>
        <end position="253"/>
    </location>
    <ligand>
        <name>substrate</name>
    </ligand>
</feature>
<comment type="catalytic activity">
    <reaction evidence="6 7">
        <text>UDP-alpha-D-glucose + 2 NAD(+) + H2O = UDP-alpha-D-glucuronate + 2 NADH + 3 H(+)</text>
        <dbReference type="Rhea" id="RHEA:23596"/>
        <dbReference type="ChEBI" id="CHEBI:15377"/>
        <dbReference type="ChEBI" id="CHEBI:15378"/>
        <dbReference type="ChEBI" id="CHEBI:57540"/>
        <dbReference type="ChEBI" id="CHEBI:57945"/>
        <dbReference type="ChEBI" id="CHEBI:58052"/>
        <dbReference type="ChEBI" id="CHEBI:58885"/>
        <dbReference type="EC" id="1.1.1.22"/>
    </reaction>
</comment>
<dbReference type="Pfam" id="PF03720">
    <property type="entry name" value="UDPG_MGDP_dh_C"/>
    <property type="match status" value="1"/>
</dbReference>
<keyword evidence="5 7" id="KW-0520">NAD</keyword>
<feature type="compositionally biased region" description="Basic and acidic residues" evidence="11">
    <location>
        <begin position="432"/>
        <end position="448"/>
    </location>
</feature>
<dbReference type="NCBIfam" id="TIGR03026">
    <property type="entry name" value="NDP-sugDHase"/>
    <property type="match status" value="1"/>
</dbReference>
<dbReference type="EMBL" id="BMMT01000004">
    <property type="protein sequence ID" value="GGI80631.1"/>
    <property type="molecule type" value="Genomic_DNA"/>
</dbReference>
<comment type="caution">
    <text evidence="14">The sequence shown here is derived from an EMBL/GenBank/DDBJ whole genome shotgun (WGS) entry which is preliminary data.</text>
</comment>
<dbReference type="SUPFAM" id="SSF52413">
    <property type="entry name" value="UDP-glucose/GDP-mannose dehydrogenase C-terminal domain"/>
    <property type="match status" value="1"/>
</dbReference>